<dbReference type="SUPFAM" id="SSF53474">
    <property type="entry name" value="alpha/beta-Hydrolases"/>
    <property type="match status" value="1"/>
</dbReference>
<dbReference type="InterPro" id="IPR050583">
    <property type="entry name" value="Mycobacterial_A85_antigen"/>
</dbReference>
<dbReference type="InterPro" id="IPR029058">
    <property type="entry name" value="AB_hydrolase_fold"/>
</dbReference>
<dbReference type="RefSeq" id="WP_055275490.1">
    <property type="nucleotide sequence ID" value="NZ_CYZV01000006.1"/>
</dbReference>
<protein>
    <submittedName>
        <fullName evidence="1">Esterase</fullName>
    </submittedName>
</protein>
<dbReference type="EMBL" id="CYZV01000006">
    <property type="protein sequence ID" value="CUN79362.1"/>
    <property type="molecule type" value="Genomic_DNA"/>
</dbReference>
<dbReference type="Pfam" id="PF00756">
    <property type="entry name" value="Esterase"/>
    <property type="match status" value="1"/>
</dbReference>
<organism evidence="1 2">
    <name type="scientific">Clostridium disporicum</name>
    <dbReference type="NCBI Taxonomy" id="84024"/>
    <lineage>
        <taxon>Bacteria</taxon>
        <taxon>Bacillati</taxon>
        <taxon>Bacillota</taxon>
        <taxon>Clostridia</taxon>
        <taxon>Eubacteriales</taxon>
        <taxon>Clostridiaceae</taxon>
        <taxon>Clostridium</taxon>
    </lineage>
</organism>
<dbReference type="InterPro" id="IPR000801">
    <property type="entry name" value="Esterase-like"/>
</dbReference>
<evidence type="ECO:0000313" key="2">
    <source>
        <dbReference type="Proteomes" id="UP000095558"/>
    </source>
</evidence>
<evidence type="ECO:0000313" key="1">
    <source>
        <dbReference type="EMBL" id="CUN79362.1"/>
    </source>
</evidence>
<sequence>MYRIENFEVEIEELNRKRMIRVYLPNDYDKNLNKHYKVMYMHDGHNLFYKETSAYGGIWDIQSAMNKSEANGNDGVIVVGIDCNSENIEGRLNEYSPWVNNNLKELTPGMGIYKAGGEGKLYGEFLVNSLKPFIDNKYRTLKTKENTFIAGSSMGGFISLYIGYKYPEVFSVIGAFSTAIWFSKENLMKFIKENYKKGLRVYLDSGTKETSDESVIAFNDIYVDDTKELESLLLNLGQDKKDIKVVIEEGANHSEDSWRRRFPEFLEWVLKE</sequence>
<dbReference type="Gene3D" id="3.40.50.1820">
    <property type="entry name" value="alpha/beta hydrolase"/>
    <property type="match status" value="1"/>
</dbReference>
<dbReference type="Proteomes" id="UP000095558">
    <property type="component" value="Unassembled WGS sequence"/>
</dbReference>
<reference evidence="1 2" key="1">
    <citation type="submission" date="2015-09" db="EMBL/GenBank/DDBJ databases">
        <authorList>
            <consortium name="Pathogen Informatics"/>
        </authorList>
    </citation>
    <scope>NUCLEOTIDE SEQUENCE [LARGE SCALE GENOMIC DNA]</scope>
    <source>
        <strain evidence="1 2">2789STDY5834855</strain>
    </source>
</reference>
<accession>A0A173ZSE4</accession>
<dbReference type="AlphaFoldDB" id="A0A173ZSE4"/>
<gene>
    <name evidence="1" type="ORF">ERS852470_00731</name>
</gene>
<proteinExistence type="predicted"/>
<dbReference type="PANTHER" id="PTHR48098">
    <property type="entry name" value="ENTEROCHELIN ESTERASE-RELATED"/>
    <property type="match status" value="1"/>
</dbReference>
<name>A0A173ZSE4_9CLOT</name>
<dbReference type="PANTHER" id="PTHR48098:SF6">
    <property type="entry name" value="FERRI-BACILLIBACTIN ESTERASE BESA"/>
    <property type="match status" value="1"/>
</dbReference>
<dbReference type="OrthoDB" id="9794761at2"/>